<organism evidence="1 2">
    <name type="scientific">Chryseobacterium koreense CCUG 49689</name>
    <dbReference type="NCBI Taxonomy" id="1304281"/>
    <lineage>
        <taxon>Bacteria</taxon>
        <taxon>Pseudomonadati</taxon>
        <taxon>Bacteroidota</taxon>
        <taxon>Flavobacteriia</taxon>
        <taxon>Flavobacteriales</taxon>
        <taxon>Weeksellaceae</taxon>
        <taxon>Chryseobacterium group</taxon>
        <taxon>Chryseobacterium</taxon>
    </lineage>
</organism>
<sequence length="77" mass="8990">MGERYLFFFSKESVIGHSFVFAYPEVSCFSDKTTRDAAELSEDKAWLIGDCFYIFLFFGDCLFEKNDNISTFSFFTL</sequence>
<protein>
    <submittedName>
        <fullName evidence="1">Uncharacterized protein</fullName>
    </submittedName>
</protein>
<dbReference type="EMBL" id="LFNG01000023">
    <property type="protein sequence ID" value="KMQ70263.1"/>
    <property type="molecule type" value="Genomic_DNA"/>
</dbReference>
<dbReference type="Proteomes" id="UP000035900">
    <property type="component" value="Unassembled WGS sequence"/>
</dbReference>
<dbReference type="PATRIC" id="fig|1304281.5.peg.2825"/>
<gene>
    <name evidence="1" type="ORF">ACM44_13090</name>
</gene>
<comment type="caution">
    <text evidence="1">The sequence shown here is derived from an EMBL/GenBank/DDBJ whole genome shotgun (WGS) entry which is preliminary data.</text>
</comment>
<keyword evidence="2" id="KW-1185">Reference proteome</keyword>
<name>A0A0J7IVE8_9FLAO</name>
<reference evidence="1 2" key="1">
    <citation type="journal article" date="2004" name="Int. J. Syst. Evol. Microbiol.">
        <title>Kaistella koreensis gen. nov., sp. nov., a novel member of the Chryseobacterium-Bergeyella-Riemerella branch.</title>
        <authorList>
            <person name="Kim M.K."/>
            <person name="Im W.T."/>
            <person name="Shin Y.K."/>
            <person name="Lim J.H."/>
            <person name="Kim S.H."/>
            <person name="Lee B.C."/>
            <person name="Park M.Y."/>
            <person name="Lee K.Y."/>
            <person name="Lee S.T."/>
        </authorList>
    </citation>
    <scope>NUCLEOTIDE SEQUENCE [LARGE SCALE GENOMIC DNA]</scope>
    <source>
        <strain evidence="1 2">CCUG 49689</strain>
    </source>
</reference>
<dbReference type="AlphaFoldDB" id="A0A0J7IVE8"/>
<evidence type="ECO:0000313" key="1">
    <source>
        <dbReference type="EMBL" id="KMQ70263.1"/>
    </source>
</evidence>
<evidence type="ECO:0000313" key="2">
    <source>
        <dbReference type="Proteomes" id="UP000035900"/>
    </source>
</evidence>
<accession>A0A0J7IVE8</accession>
<proteinExistence type="predicted"/>